<dbReference type="Gene3D" id="3.30.430.20">
    <property type="entry name" value="Gnk2 domain, C-X8-C-X2-C motif"/>
    <property type="match status" value="1"/>
</dbReference>
<evidence type="ECO:0000313" key="18">
    <source>
        <dbReference type="Proteomes" id="UP000796880"/>
    </source>
</evidence>
<feature type="domain" description="Protein kinase" evidence="15">
    <location>
        <begin position="123"/>
        <end position="426"/>
    </location>
</feature>
<dbReference type="OrthoDB" id="1923309at2759"/>
<dbReference type="Gene3D" id="1.10.510.10">
    <property type="entry name" value="Transferase(Phosphotransferase) domain 1"/>
    <property type="match status" value="1"/>
</dbReference>
<evidence type="ECO:0000256" key="9">
    <source>
        <dbReference type="ARBA" id="ARBA00022840"/>
    </source>
</evidence>
<evidence type="ECO:0000313" key="17">
    <source>
        <dbReference type="EMBL" id="KAF3451658.1"/>
    </source>
</evidence>
<gene>
    <name evidence="17" type="ORF">FNV43_RR07754</name>
</gene>
<keyword evidence="10" id="KW-1133">Transmembrane helix</keyword>
<accession>A0A8K0MN08</accession>
<dbReference type="AlphaFoldDB" id="A0A8K0MN08"/>
<evidence type="ECO:0000256" key="11">
    <source>
        <dbReference type="ARBA" id="ARBA00023136"/>
    </source>
</evidence>
<evidence type="ECO:0000256" key="10">
    <source>
        <dbReference type="ARBA" id="ARBA00022989"/>
    </source>
</evidence>
<proteinExistence type="predicted"/>
<dbReference type="FunFam" id="1.10.510.10:FF:001722">
    <property type="entry name" value="G-type lectin S-receptor-like serine/threonine-protein kinase B120"/>
    <property type="match status" value="1"/>
</dbReference>
<keyword evidence="2" id="KW-0723">Serine/threonine-protein kinase</keyword>
<comment type="caution">
    <text evidence="17">The sequence shown here is derived from an EMBL/GenBank/DDBJ whole genome shotgun (WGS) entry which is preliminary data.</text>
</comment>
<dbReference type="FunFam" id="3.30.200.20:FF:000924">
    <property type="entry name" value="Uncharacterized protein"/>
    <property type="match status" value="1"/>
</dbReference>
<keyword evidence="11" id="KW-0472">Membrane</keyword>
<feature type="domain" description="Gnk2-homologous" evidence="16">
    <location>
        <begin position="31"/>
        <end position="133"/>
    </location>
</feature>
<evidence type="ECO:0000256" key="13">
    <source>
        <dbReference type="ARBA" id="ARBA00023180"/>
    </source>
</evidence>
<dbReference type="Pfam" id="PF07714">
    <property type="entry name" value="PK_Tyr_Ser-Thr"/>
    <property type="match status" value="1"/>
</dbReference>
<keyword evidence="12" id="KW-0675">Receptor</keyword>
<dbReference type="Gene3D" id="3.30.200.20">
    <property type="entry name" value="Phosphorylase Kinase, domain 1"/>
    <property type="match status" value="1"/>
</dbReference>
<dbReference type="InterPro" id="IPR038408">
    <property type="entry name" value="GNK2_sf"/>
</dbReference>
<dbReference type="InterPro" id="IPR011009">
    <property type="entry name" value="Kinase-like_dom_sf"/>
</dbReference>
<dbReference type="GO" id="GO:0005886">
    <property type="term" value="C:plasma membrane"/>
    <property type="evidence" value="ECO:0007669"/>
    <property type="project" value="TreeGrafter"/>
</dbReference>
<evidence type="ECO:0000256" key="5">
    <source>
        <dbReference type="ARBA" id="ARBA00022729"/>
    </source>
</evidence>
<evidence type="ECO:0000256" key="7">
    <source>
        <dbReference type="ARBA" id="ARBA00022741"/>
    </source>
</evidence>
<protein>
    <recommendedName>
        <fullName evidence="19">Cysteine-rich receptor-like protein kinase 10</fullName>
    </recommendedName>
</protein>
<keyword evidence="7" id="KW-0547">Nucleotide-binding</keyword>
<keyword evidence="18" id="KW-1185">Reference proteome</keyword>
<evidence type="ECO:0000256" key="8">
    <source>
        <dbReference type="ARBA" id="ARBA00022777"/>
    </source>
</evidence>
<feature type="domain" description="Gnk2-homologous" evidence="16">
    <location>
        <begin position="139"/>
        <end position="245"/>
    </location>
</feature>
<evidence type="ECO:0000259" key="16">
    <source>
        <dbReference type="PROSITE" id="PS51473"/>
    </source>
</evidence>
<dbReference type="PROSITE" id="PS50011">
    <property type="entry name" value="PROTEIN_KINASE_DOM"/>
    <property type="match status" value="1"/>
</dbReference>
<dbReference type="PROSITE" id="PS51473">
    <property type="entry name" value="GNK2"/>
    <property type="match status" value="2"/>
</dbReference>
<dbReference type="FunFam" id="3.30.430.20:FF:000009">
    <property type="entry name" value="Cysteine-rich receptor-like protein kinase 28"/>
    <property type="match status" value="1"/>
</dbReference>
<dbReference type="PANTHER" id="PTHR27002:SF679">
    <property type="entry name" value="CYSTEINE-RICH RECEPTOR-LIKE PROTEIN KINASE 10 ISOFORM X1"/>
    <property type="match status" value="1"/>
</dbReference>
<dbReference type="PANTHER" id="PTHR27002">
    <property type="entry name" value="RECEPTOR-LIKE SERINE/THREONINE-PROTEIN KINASE SD1-8"/>
    <property type="match status" value="1"/>
</dbReference>
<evidence type="ECO:0000256" key="2">
    <source>
        <dbReference type="ARBA" id="ARBA00022527"/>
    </source>
</evidence>
<evidence type="ECO:0000256" key="14">
    <source>
        <dbReference type="SAM" id="SignalP"/>
    </source>
</evidence>
<dbReference type="Pfam" id="PF01657">
    <property type="entry name" value="Stress-antifung"/>
    <property type="match status" value="2"/>
</dbReference>
<keyword evidence="4" id="KW-0812">Transmembrane</keyword>
<evidence type="ECO:0000256" key="1">
    <source>
        <dbReference type="ARBA" id="ARBA00004167"/>
    </source>
</evidence>
<dbReference type="SUPFAM" id="SSF56112">
    <property type="entry name" value="Protein kinase-like (PK-like)"/>
    <property type="match status" value="1"/>
</dbReference>
<dbReference type="InterPro" id="IPR001245">
    <property type="entry name" value="Ser-Thr/Tyr_kinase_cat_dom"/>
</dbReference>
<keyword evidence="8" id="KW-0418">Kinase</keyword>
<evidence type="ECO:0008006" key="19">
    <source>
        <dbReference type="Google" id="ProtNLM"/>
    </source>
</evidence>
<feature type="chain" id="PRO_5035477431" description="Cysteine-rich receptor-like protein kinase 10" evidence="14">
    <location>
        <begin position="31"/>
        <end position="454"/>
    </location>
</feature>
<dbReference type="InterPro" id="IPR002902">
    <property type="entry name" value="GNK2"/>
</dbReference>
<evidence type="ECO:0000256" key="4">
    <source>
        <dbReference type="ARBA" id="ARBA00022692"/>
    </source>
</evidence>
<keyword evidence="9" id="KW-0067">ATP-binding</keyword>
<dbReference type="InterPro" id="IPR000719">
    <property type="entry name" value="Prot_kinase_dom"/>
</dbReference>
<evidence type="ECO:0000259" key="15">
    <source>
        <dbReference type="PROSITE" id="PS50011"/>
    </source>
</evidence>
<organism evidence="17 18">
    <name type="scientific">Rhamnella rubrinervis</name>
    <dbReference type="NCBI Taxonomy" id="2594499"/>
    <lineage>
        <taxon>Eukaryota</taxon>
        <taxon>Viridiplantae</taxon>
        <taxon>Streptophyta</taxon>
        <taxon>Embryophyta</taxon>
        <taxon>Tracheophyta</taxon>
        <taxon>Spermatophyta</taxon>
        <taxon>Magnoliopsida</taxon>
        <taxon>eudicotyledons</taxon>
        <taxon>Gunneridae</taxon>
        <taxon>Pentapetalae</taxon>
        <taxon>rosids</taxon>
        <taxon>fabids</taxon>
        <taxon>Rosales</taxon>
        <taxon>Rhamnaceae</taxon>
        <taxon>rhamnoid group</taxon>
        <taxon>Rhamneae</taxon>
        <taxon>Rhamnella</taxon>
    </lineage>
</organism>
<dbReference type="Proteomes" id="UP000796880">
    <property type="component" value="Unassembled WGS sequence"/>
</dbReference>
<dbReference type="CDD" id="cd23509">
    <property type="entry name" value="Gnk2-like"/>
    <property type="match status" value="2"/>
</dbReference>
<reference evidence="17" key="1">
    <citation type="submission" date="2020-03" db="EMBL/GenBank/DDBJ databases">
        <title>A high-quality chromosome-level genome assembly of a woody plant with both climbing and erect habits, Rhamnella rubrinervis.</title>
        <authorList>
            <person name="Lu Z."/>
            <person name="Yang Y."/>
            <person name="Zhu X."/>
            <person name="Sun Y."/>
        </authorList>
    </citation>
    <scope>NUCLEOTIDE SEQUENCE</scope>
    <source>
        <strain evidence="17">BYM</strain>
        <tissue evidence="17">Leaf</tissue>
    </source>
</reference>
<feature type="signal peptide" evidence="14">
    <location>
        <begin position="1"/>
        <end position="30"/>
    </location>
</feature>
<keyword evidence="5 14" id="KW-0732">Signal</keyword>
<dbReference type="GO" id="GO:0004674">
    <property type="term" value="F:protein serine/threonine kinase activity"/>
    <property type="evidence" value="ECO:0007669"/>
    <property type="project" value="UniProtKB-KW"/>
</dbReference>
<dbReference type="EMBL" id="VOIH02000003">
    <property type="protein sequence ID" value="KAF3451658.1"/>
    <property type="molecule type" value="Genomic_DNA"/>
</dbReference>
<name>A0A8K0MN08_9ROSA</name>
<dbReference type="GO" id="GO:0005524">
    <property type="term" value="F:ATP binding"/>
    <property type="evidence" value="ECO:0007669"/>
    <property type="project" value="UniProtKB-KW"/>
</dbReference>
<dbReference type="Pfam" id="PF00069">
    <property type="entry name" value="Pkinase"/>
    <property type="match status" value="1"/>
</dbReference>
<comment type="subcellular location">
    <subcellularLocation>
        <location evidence="1">Membrane</location>
        <topology evidence="1">Single-pass membrane protein</topology>
    </subcellularLocation>
</comment>
<evidence type="ECO:0000256" key="12">
    <source>
        <dbReference type="ARBA" id="ARBA00023170"/>
    </source>
</evidence>
<evidence type="ECO:0000256" key="3">
    <source>
        <dbReference type="ARBA" id="ARBA00022679"/>
    </source>
</evidence>
<keyword evidence="6" id="KW-0677">Repeat</keyword>
<evidence type="ECO:0000256" key="6">
    <source>
        <dbReference type="ARBA" id="ARBA00022737"/>
    </source>
</evidence>
<sequence>MAYFQGRLVESIPFLSLYLLLTFLSDPAFADPPYKLCPTTINYSNNSPFQRNLNNLLQSLSSKASSSKFYNTTTGADPDEVYGAYMCLNYVTNQTCQDCITTALEAIISLCGNVKEAVVWEEVCQLRYSSDNFFGQLNVSDNIPKANKLNISEPEKFRTVVNETLHNLTKLAAFNLSEYMYYATGQVPYRDRTIYALVQCTKDLSADECNICLEGHFRYGILSDGREVAVKRLSSCSEQGSEEFTNEVLLIMKLQHKNLVRLLGFCVDQDEKLLVYEYMPNSSLDVILFGSEGEANNTATIVGTYGYMAPEYAMEGIYSVKSDVYSYGVLLLEIITGTRNAGFHQTKRGPSLLAYAWQLWNEGRGMEMMDPLLVVDSSDEFLRYLHVGLLCVQEGAYDRPTMSSVAVMLRRSSSTTLGQPKRPPFFMGKVVDDQSPAVNSFSANGLTLSNVVPR</sequence>
<keyword evidence="3" id="KW-0808">Transferase</keyword>
<keyword evidence="13" id="KW-0325">Glycoprotein</keyword>